<sequence>VGLRKLLDVLAAKGLALPQTTDWDGLSMAGVVSTAAHGSSLWGKGGGIHEYVVGLTIVVPATTHQRYAKLIHLTEKDEALKAARVSLGVLGAISQVTFAVEKLFKRSVTLKLIDDSDLEESFVKFAKLHEFGLIYWYPSFSGVLHSIQDRVPVDAPGNGKLSEIPFRPATVQSVVQNRAVEELNNAKINTSNLCTSAKMQIEQGVKAGNGYFNDGKNFTGFPVVGFNHLIQTSSGCQIDPRSEKPDTCPWEGKDLESNDTICIWDTQVKGNFFYHTSIAIPLSRIAEAIRDLKRIRDMDPSALCTLDSYLGVQLRYFKKSEDYLAHKEDSVVVEFIYFRHRELGVPRWNGHAIDEIEQMVLQKYGGVPHWGKNRVYTFEGAAKRTVNLEKFLEVKKQFDPEGYFSSEWSDGVLGIGKGVQIWRDGCALDGLCVCKEDRHCAPEKGFVCRAGASSDSGFSPSRSVSQNRLSDSESVTRRPDEVYRKDSLLKPFFLFCDLVYPNEAVQTRCTHLYCKPCLAYVLSTTRACPYDGYLITDTDSKTLQEENPVLADAISRVTVHFLYHKSGCTWQGTLLESIAHGNGYQYGSSPVVCNRCGTQIVHRQVQEHAQNFPGT</sequence>
<evidence type="ECO:0000313" key="10">
    <source>
        <dbReference type="Proteomes" id="UP000824469"/>
    </source>
</evidence>
<dbReference type="PANTHER" id="PTHR37393">
    <property type="entry name" value="AT-RICH INTERACTIVE DOMAIN-CONTAINING PROTEIN 1A-LIKE"/>
    <property type="match status" value="1"/>
</dbReference>
<organism evidence="9 10">
    <name type="scientific">Taxus chinensis</name>
    <name type="common">Chinese yew</name>
    <name type="synonym">Taxus wallichiana var. chinensis</name>
    <dbReference type="NCBI Taxonomy" id="29808"/>
    <lineage>
        <taxon>Eukaryota</taxon>
        <taxon>Viridiplantae</taxon>
        <taxon>Streptophyta</taxon>
        <taxon>Embryophyta</taxon>
        <taxon>Tracheophyta</taxon>
        <taxon>Spermatophyta</taxon>
        <taxon>Pinopsida</taxon>
        <taxon>Pinidae</taxon>
        <taxon>Conifers II</taxon>
        <taxon>Cupressales</taxon>
        <taxon>Taxaceae</taxon>
        <taxon>Taxus</taxon>
    </lineage>
</organism>
<dbReference type="OMA" id="ICNEDRH"/>
<dbReference type="InterPro" id="IPR016169">
    <property type="entry name" value="FAD-bd_PCMH_sub2"/>
</dbReference>
<feature type="domain" description="D-arabinono-1,4-lactone oxidase C-terminal" evidence="7">
    <location>
        <begin position="273"/>
        <end position="410"/>
    </location>
</feature>
<evidence type="ECO:0000259" key="8">
    <source>
        <dbReference type="Pfam" id="PF22906"/>
    </source>
</evidence>
<dbReference type="Pfam" id="PF22906">
    <property type="entry name" value="GULLO2-like_3rd"/>
    <property type="match status" value="1"/>
</dbReference>
<dbReference type="PROSITE" id="PS00518">
    <property type="entry name" value="ZF_RING_1"/>
    <property type="match status" value="1"/>
</dbReference>
<evidence type="ECO:0000313" key="9">
    <source>
        <dbReference type="EMBL" id="KAH9289809.1"/>
    </source>
</evidence>
<gene>
    <name evidence="9" type="ORF">KI387_033926</name>
</gene>
<reference evidence="9 10" key="1">
    <citation type="journal article" date="2021" name="Nat. Plants">
        <title>The Taxus genome provides insights into paclitaxel biosynthesis.</title>
        <authorList>
            <person name="Xiong X."/>
            <person name="Gou J."/>
            <person name="Liao Q."/>
            <person name="Li Y."/>
            <person name="Zhou Q."/>
            <person name="Bi G."/>
            <person name="Li C."/>
            <person name="Du R."/>
            <person name="Wang X."/>
            <person name="Sun T."/>
            <person name="Guo L."/>
            <person name="Liang H."/>
            <person name="Lu P."/>
            <person name="Wu Y."/>
            <person name="Zhang Z."/>
            <person name="Ro D.K."/>
            <person name="Shang Y."/>
            <person name="Huang S."/>
            <person name="Yan J."/>
        </authorList>
    </citation>
    <scope>NUCLEOTIDE SEQUENCE [LARGE SCALE GENOMIC DNA]</scope>
    <source>
        <strain evidence="9">Ta-2019</strain>
    </source>
</reference>
<keyword evidence="2" id="KW-0479">Metal-binding</keyword>
<dbReference type="InterPro" id="IPR010030">
    <property type="entry name" value="GULO_Plant"/>
</dbReference>
<keyword evidence="3" id="KW-0863">Zinc-finger</keyword>
<feature type="region of interest" description="Disordered" evidence="6">
    <location>
        <begin position="451"/>
        <end position="476"/>
    </location>
</feature>
<dbReference type="NCBIfam" id="TIGR01677">
    <property type="entry name" value="pln_FAD_oxido"/>
    <property type="match status" value="1"/>
</dbReference>
<evidence type="ECO:0000256" key="4">
    <source>
        <dbReference type="ARBA" id="ARBA00022833"/>
    </source>
</evidence>
<feature type="domain" description="L-gulonolactone oxidase 2-like C-terminal" evidence="8">
    <location>
        <begin position="423"/>
        <end position="452"/>
    </location>
</feature>
<dbReference type="Gene3D" id="3.30.70.2520">
    <property type="match status" value="1"/>
</dbReference>
<evidence type="ECO:0000256" key="3">
    <source>
        <dbReference type="ARBA" id="ARBA00022771"/>
    </source>
</evidence>
<keyword evidence="5" id="KW-0560">Oxidoreductase</keyword>
<evidence type="ECO:0000256" key="6">
    <source>
        <dbReference type="SAM" id="MobiDB-lite"/>
    </source>
</evidence>
<dbReference type="EMBL" id="JAHRHJ020003813">
    <property type="protein sequence ID" value="KAH9289809.1"/>
    <property type="molecule type" value="Genomic_DNA"/>
</dbReference>
<evidence type="ECO:0000256" key="2">
    <source>
        <dbReference type="ARBA" id="ARBA00022723"/>
    </source>
</evidence>
<comment type="pathway">
    <text evidence="1">Cofactor biosynthesis; L-ascorbate biosynthesis.</text>
</comment>
<keyword evidence="4" id="KW-0862">Zinc</keyword>
<dbReference type="SUPFAM" id="SSF57850">
    <property type="entry name" value="RING/U-box"/>
    <property type="match status" value="1"/>
</dbReference>
<dbReference type="Pfam" id="PF04030">
    <property type="entry name" value="ALO"/>
    <property type="match status" value="1"/>
</dbReference>
<dbReference type="GO" id="GO:0008270">
    <property type="term" value="F:zinc ion binding"/>
    <property type="evidence" value="ECO:0007669"/>
    <property type="project" value="UniProtKB-KW"/>
</dbReference>
<dbReference type="GO" id="GO:0003885">
    <property type="term" value="F:D-arabinono-1,4-lactone oxidase activity"/>
    <property type="evidence" value="ECO:0007669"/>
    <property type="project" value="InterPro"/>
</dbReference>
<dbReference type="InterPro" id="IPR055154">
    <property type="entry name" value="GULLO2-like_C"/>
</dbReference>
<dbReference type="Gene3D" id="3.30.465.10">
    <property type="match status" value="1"/>
</dbReference>
<accession>A0AA38F2C9</accession>
<name>A0AA38F2C9_TAXCH</name>
<evidence type="ECO:0000256" key="1">
    <source>
        <dbReference type="ARBA" id="ARBA00005147"/>
    </source>
</evidence>
<dbReference type="PANTHER" id="PTHR37393:SF1">
    <property type="entry name" value="AT-RICH INTERACTIVE DOMAIN-CONTAINING PROTEIN 1A-LIKE"/>
    <property type="match status" value="1"/>
</dbReference>
<keyword evidence="10" id="KW-1185">Reference proteome</keyword>
<protein>
    <recommendedName>
        <fullName evidence="11">L-gulonolactone oxidase</fullName>
    </recommendedName>
</protein>
<feature type="non-terminal residue" evidence="9">
    <location>
        <position position="1"/>
    </location>
</feature>
<evidence type="ECO:0008006" key="11">
    <source>
        <dbReference type="Google" id="ProtNLM"/>
    </source>
</evidence>
<evidence type="ECO:0000259" key="7">
    <source>
        <dbReference type="Pfam" id="PF04030"/>
    </source>
</evidence>
<comment type="caution">
    <text evidence="9">The sequence shown here is derived from an EMBL/GenBank/DDBJ whole genome shotgun (WGS) entry which is preliminary data.</text>
</comment>
<dbReference type="Proteomes" id="UP000824469">
    <property type="component" value="Unassembled WGS sequence"/>
</dbReference>
<dbReference type="GO" id="GO:0016020">
    <property type="term" value="C:membrane"/>
    <property type="evidence" value="ECO:0007669"/>
    <property type="project" value="InterPro"/>
</dbReference>
<dbReference type="InterPro" id="IPR007173">
    <property type="entry name" value="ALO_C"/>
</dbReference>
<evidence type="ECO:0000256" key="5">
    <source>
        <dbReference type="ARBA" id="ARBA00023002"/>
    </source>
</evidence>
<dbReference type="InterPro" id="IPR036318">
    <property type="entry name" value="FAD-bd_PCMH-like_sf"/>
</dbReference>
<proteinExistence type="predicted"/>
<dbReference type="GO" id="GO:0050660">
    <property type="term" value="F:flavin adenine dinucleotide binding"/>
    <property type="evidence" value="ECO:0007669"/>
    <property type="project" value="InterPro"/>
</dbReference>
<dbReference type="Gene3D" id="3.30.40.10">
    <property type="entry name" value="Zinc/RING finger domain, C3HC4 (zinc finger)"/>
    <property type="match status" value="1"/>
</dbReference>
<dbReference type="InterPro" id="IPR017907">
    <property type="entry name" value="Znf_RING_CS"/>
</dbReference>
<feature type="compositionally biased region" description="Polar residues" evidence="6">
    <location>
        <begin position="453"/>
        <end position="469"/>
    </location>
</feature>
<dbReference type="SUPFAM" id="SSF56176">
    <property type="entry name" value="FAD-binding/transporter-associated domain-like"/>
    <property type="match status" value="1"/>
</dbReference>
<dbReference type="InterPro" id="IPR013083">
    <property type="entry name" value="Znf_RING/FYVE/PHD"/>
</dbReference>
<dbReference type="AlphaFoldDB" id="A0AA38F2C9"/>